<dbReference type="EMBL" id="CH445330">
    <property type="protein sequence ID" value="EAT88444.1"/>
    <property type="molecule type" value="Genomic_DNA"/>
</dbReference>
<proteinExistence type="predicted"/>
<dbReference type="KEGG" id="pno:SNOG_04684"/>
<dbReference type="RefSeq" id="XP_001795097.1">
    <property type="nucleotide sequence ID" value="XM_001795045.1"/>
</dbReference>
<gene>
    <name evidence="1" type="ORF">SNOG_04684</name>
</gene>
<dbReference type="Proteomes" id="UP000001055">
    <property type="component" value="Unassembled WGS sequence"/>
</dbReference>
<accession>Q0UU80</accession>
<dbReference type="AlphaFoldDB" id="Q0UU80"/>
<sequence>MAQDCIQFPKNQLSPMPRHRTQMSSQVYLAYMTTWRPVLLLVLF</sequence>
<dbReference type="GeneID" id="5971965"/>
<evidence type="ECO:0000313" key="2">
    <source>
        <dbReference type="Proteomes" id="UP000001055"/>
    </source>
</evidence>
<protein>
    <submittedName>
        <fullName evidence="1">Uncharacterized protein</fullName>
    </submittedName>
</protein>
<organism evidence="1 2">
    <name type="scientific">Phaeosphaeria nodorum (strain SN15 / ATCC MYA-4574 / FGSC 10173)</name>
    <name type="common">Glume blotch fungus</name>
    <name type="synonym">Parastagonospora nodorum</name>
    <dbReference type="NCBI Taxonomy" id="321614"/>
    <lineage>
        <taxon>Eukaryota</taxon>
        <taxon>Fungi</taxon>
        <taxon>Dikarya</taxon>
        <taxon>Ascomycota</taxon>
        <taxon>Pezizomycotina</taxon>
        <taxon>Dothideomycetes</taxon>
        <taxon>Pleosporomycetidae</taxon>
        <taxon>Pleosporales</taxon>
        <taxon>Pleosporineae</taxon>
        <taxon>Phaeosphaeriaceae</taxon>
        <taxon>Parastagonospora</taxon>
    </lineage>
</organism>
<reference evidence="2" key="1">
    <citation type="journal article" date="2007" name="Plant Cell">
        <title>Dothideomycete-plant interactions illuminated by genome sequencing and EST analysis of the wheat pathogen Stagonospora nodorum.</title>
        <authorList>
            <person name="Hane J.K."/>
            <person name="Lowe R.G."/>
            <person name="Solomon P.S."/>
            <person name="Tan K.C."/>
            <person name="Schoch C.L."/>
            <person name="Spatafora J.W."/>
            <person name="Crous P.W."/>
            <person name="Kodira C."/>
            <person name="Birren B.W."/>
            <person name="Galagan J.E."/>
            <person name="Torriani S.F."/>
            <person name="McDonald B.A."/>
            <person name="Oliver R.P."/>
        </authorList>
    </citation>
    <scope>NUCLEOTIDE SEQUENCE [LARGE SCALE GENOMIC DNA]</scope>
    <source>
        <strain evidence="2">SN15 / ATCC MYA-4574 / FGSC 10173</strain>
    </source>
</reference>
<dbReference type="HOGENOM" id="CLU_3224793_0_0_1"/>
<evidence type="ECO:0000313" key="1">
    <source>
        <dbReference type="EMBL" id="EAT88444.1"/>
    </source>
</evidence>
<name>Q0UU80_PHANO</name>
<dbReference type="InParanoid" id="Q0UU80"/>